<name>A0ABV1ABA9_9TELE</name>
<protein>
    <submittedName>
        <fullName evidence="1">Uncharacterized protein</fullName>
    </submittedName>
</protein>
<dbReference type="Proteomes" id="UP001469553">
    <property type="component" value="Unassembled WGS sequence"/>
</dbReference>
<evidence type="ECO:0000313" key="1">
    <source>
        <dbReference type="EMBL" id="MEQ2314718.1"/>
    </source>
</evidence>
<proteinExistence type="predicted"/>
<keyword evidence="2" id="KW-1185">Reference proteome</keyword>
<sequence>MDLFKQQNVEDFYEIGEELGRSWYVSVKSKRSICSVLHKDVLEGELPPQSQVYTRFSSRIVLDLAQSVFPSTLTSFPVLAGAHPLFPDVCSFSFMAHGKQDFFCFFSTITFFLPTLP</sequence>
<gene>
    <name evidence="1" type="ORF">AMECASPLE_015003</name>
</gene>
<evidence type="ECO:0000313" key="2">
    <source>
        <dbReference type="Proteomes" id="UP001469553"/>
    </source>
</evidence>
<comment type="caution">
    <text evidence="1">The sequence shown here is derived from an EMBL/GenBank/DDBJ whole genome shotgun (WGS) entry which is preliminary data.</text>
</comment>
<reference evidence="1 2" key="1">
    <citation type="submission" date="2021-06" db="EMBL/GenBank/DDBJ databases">
        <authorList>
            <person name="Palmer J.M."/>
        </authorList>
    </citation>
    <scope>NUCLEOTIDE SEQUENCE [LARGE SCALE GENOMIC DNA]</scope>
    <source>
        <strain evidence="1 2">AS_MEX2019</strain>
        <tissue evidence="1">Muscle</tissue>
    </source>
</reference>
<dbReference type="EMBL" id="JAHRIP010085678">
    <property type="protein sequence ID" value="MEQ2314718.1"/>
    <property type="molecule type" value="Genomic_DNA"/>
</dbReference>
<organism evidence="1 2">
    <name type="scientific">Ameca splendens</name>
    <dbReference type="NCBI Taxonomy" id="208324"/>
    <lineage>
        <taxon>Eukaryota</taxon>
        <taxon>Metazoa</taxon>
        <taxon>Chordata</taxon>
        <taxon>Craniata</taxon>
        <taxon>Vertebrata</taxon>
        <taxon>Euteleostomi</taxon>
        <taxon>Actinopterygii</taxon>
        <taxon>Neopterygii</taxon>
        <taxon>Teleostei</taxon>
        <taxon>Neoteleostei</taxon>
        <taxon>Acanthomorphata</taxon>
        <taxon>Ovalentaria</taxon>
        <taxon>Atherinomorphae</taxon>
        <taxon>Cyprinodontiformes</taxon>
        <taxon>Goodeidae</taxon>
        <taxon>Ameca</taxon>
    </lineage>
</organism>
<accession>A0ABV1ABA9</accession>